<dbReference type="SUPFAM" id="SSF53790">
    <property type="entry name" value="Tetrapyrrole methylase"/>
    <property type="match status" value="1"/>
</dbReference>
<evidence type="ECO:0000259" key="2">
    <source>
        <dbReference type="Pfam" id="PF00590"/>
    </source>
</evidence>
<dbReference type="Proteomes" id="UP000437862">
    <property type="component" value="Chromosome"/>
</dbReference>
<feature type="region of interest" description="Disordered" evidence="1">
    <location>
        <begin position="28"/>
        <end position="54"/>
    </location>
</feature>
<proteinExistence type="predicted"/>
<dbReference type="Pfam" id="PF00590">
    <property type="entry name" value="TP_methylase"/>
    <property type="match status" value="1"/>
</dbReference>
<evidence type="ECO:0000313" key="3">
    <source>
        <dbReference type="EMBL" id="QGZ42182.1"/>
    </source>
</evidence>
<dbReference type="InterPro" id="IPR035996">
    <property type="entry name" value="4pyrrol_Methylase_sf"/>
</dbReference>
<feature type="domain" description="Tetrapyrrole methylase" evidence="2">
    <location>
        <begin position="128"/>
        <end position="256"/>
    </location>
</feature>
<accession>A0ABX6G3I4</accession>
<reference evidence="3 4" key="1">
    <citation type="submission" date="2019-12" db="EMBL/GenBank/DDBJ databases">
        <title>Draft Genome Sequences of Six Type Strains of the Genus Massilia.</title>
        <authorList>
            <person name="Miess H."/>
            <person name="Frediansyah A."/>
            <person name="Goeker M."/>
            <person name="Gross H."/>
        </authorList>
    </citation>
    <scope>NUCLEOTIDE SEQUENCE [LARGE SCALE GENOMIC DNA]</scope>
    <source>
        <strain evidence="3 4">DSM 26639</strain>
    </source>
</reference>
<keyword evidence="4" id="KW-1185">Reference proteome</keyword>
<name>A0ABX6G3I4_9BURK</name>
<dbReference type="EMBL" id="CP046904">
    <property type="protein sequence ID" value="QGZ42182.1"/>
    <property type="molecule type" value="Genomic_DNA"/>
</dbReference>
<protein>
    <recommendedName>
        <fullName evidence="2">Tetrapyrrole methylase domain-containing protein</fullName>
    </recommendedName>
</protein>
<feature type="compositionally biased region" description="Basic residues" evidence="1">
    <location>
        <begin position="42"/>
        <end position="54"/>
    </location>
</feature>
<dbReference type="CDD" id="cd19916">
    <property type="entry name" value="OphMA_like"/>
    <property type="match status" value="1"/>
</dbReference>
<dbReference type="PROSITE" id="PS51257">
    <property type="entry name" value="PROKAR_LIPOPROTEIN"/>
    <property type="match status" value="1"/>
</dbReference>
<dbReference type="InterPro" id="IPR000878">
    <property type="entry name" value="4pyrrol_Mease"/>
</dbReference>
<sequence>MAAGCRDRAGTAHGAAVGACPAVPGIPPAVPGDLPGAGAARQGRRRRRQPISRHHFVRKAMDQPVRSRANFPGEEGHRHAWRELARAIAARRETVGEHPTAPAPERVGELNIIGSGIETVGFMLGDEELLRAADKVFFCVADPATIVWLKRIRPDAYDLYVLYDDSKPRYVTYMQMAESMLHFVREGKRVVCVFYGHPGVFVLSTHRAIMIARREGHRAVMRPAVSALDCLCADLGVDPCHPGMQTHEATDMLVRQRKPDTSLHVVLWQVGLIGEMGFRRQGYINRNFSMLVDYLQAAYGADYPITHYVASRYPTIAPLVEQYRLADLHDPAVQIRITGLSTFYLAPRDAVTADYAMVEQLGLLKPGQRLKVPEGALREIGHYDVREMKAFDDFARFDVPADYQWQAETGAADFLIELRQDIELQHRYASDPVAALQDSRFDALSPSERKLLASRDAGGIQVAAKGIQRQAGSNQPLLLMLLRDRAACTDLVRRGKAGHAGMRDWLARYAARHEVSFDHARLRVDLANLRRHVLLPWTGVYAARERQLSIAIFANSHGNGGQLYVNGAPVRAFGYRRGVLEWRAGGGNRCNGFLRFDIGAAGRRIIGQIWDATDPRPAMQFFEAPEVDPDRKHLAAYVNRFRDGAAAGELDGHYRLTVSGPGARRQLDLQLEGGVVSLGGRELRLPHEEAGRLTWSDDEAELDEGELTFLCNPFSGLAEFHGRVGQRGAAPAACYGARTGTQVRPADPPQTVLPPWLFEHLTAMYARQAAVAPPFLWQKWEKLHLTNRVVNNLAAHSPGAKAA</sequence>
<gene>
    <name evidence="3" type="ORF">GO485_26155</name>
</gene>
<organism evidence="3 4">
    <name type="scientific">Pseudoduganella flava</name>
    <dbReference type="NCBI Taxonomy" id="871742"/>
    <lineage>
        <taxon>Bacteria</taxon>
        <taxon>Pseudomonadati</taxon>
        <taxon>Pseudomonadota</taxon>
        <taxon>Betaproteobacteria</taxon>
        <taxon>Burkholderiales</taxon>
        <taxon>Oxalobacteraceae</taxon>
        <taxon>Telluria group</taxon>
        <taxon>Pseudoduganella</taxon>
    </lineage>
</organism>
<evidence type="ECO:0000256" key="1">
    <source>
        <dbReference type="SAM" id="MobiDB-lite"/>
    </source>
</evidence>
<evidence type="ECO:0000313" key="4">
    <source>
        <dbReference type="Proteomes" id="UP000437862"/>
    </source>
</evidence>